<evidence type="ECO:0000313" key="1">
    <source>
        <dbReference type="EMBL" id="RZF38063.1"/>
    </source>
</evidence>
<accession>A0A482WX46</accession>
<keyword evidence="2" id="KW-1185">Reference proteome</keyword>
<evidence type="ECO:0000313" key="2">
    <source>
        <dbReference type="Proteomes" id="UP000291343"/>
    </source>
</evidence>
<organism evidence="1 2">
    <name type="scientific">Laodelphax striatellus</name>
    <name type="common">Small brown planthopper</name>
    <name type="synonym">Delphax striatella</name>
    <dbReference type="NCBI Taxonomy" id="195883"/>
    <lineage>
        <taxon>Eukaryota</taxon>
        <taxon>Metazoa</taxon>
        <taxon>Ecdysozoa</taxon>
        <taxon>Arthropoda</taxon>
        <taxon>Hexapoda</taxon>
        <taxon>Insecta</taxon>
        <taxon>Pterygota</taxon>
        <taxon>Neoptera</taxon>
        <taxon>Paraneoptera</taxon>
        <taxon>Hemiptera</taxon>
        <taxon>Auchenorrhyncha</taxon>
        <taxon>Fulgoroidea</taxon>
        <taxon>Delphacidae</taxon>
        <taxon>Criomorphinae</taxon>
        <taxon>Laodelphax</taxon>
    </lineage>
</organism>
<gene>
    <name evidence="1" type="ORF">LSTR_LSTR006462</name>
</gene>
<dbReference type="EMBL" id="QKKF02022824">
    <property type="protein sequence ID" value="RZF38063.1"/>
    <property type="molecule type" value="Genomic_DNA"/>
</dbReference>
<comment type="caution">
    <text evidence="1">The sequence shown here is derived from an EMBL/GenBank/DDBJ whole genome shotgun (WGS) entry which is preliminary data.</text>
</comment>
<proteinExistence type="predicted"/>
<protein>
    <submittedName>
        <fullName evidence="1">Uncharacterized protein</fullName>
    </submittedName>
</protein>
<dbReference type="PROSITE" id="PS51257">
    <property type="entry name" value="PROKAR_LIPOPROTEIN"/>
    <property type="match status" value="1"/>
</dbReference>
<name>A0A482WX46_LAOST</name>
<dbReference type="AlphaFoldDB" id="A0A482WX46"/>
<sequence length="81" mass="9010">MRLVVAIATTAALLGCSMRTALAYRTRPGIILVALFNFKLFNTFHLLFALSSELSVLEIEGKIVKQNVDEFITLEAEKLSH</sequence>
<dbReference type="InParanoid" id="A0A482WX46"/>
<dbReference type="Proteomes" id="UP000291343">
    <property type="component" value="Unassembled WGS sequence"/>
</dbReference>
<reference evidence="1 2" key="1">
    <citation type="journal article" date="2017" name="Gigascience">
        <title>Genome sequence of the small brown planthopper, Laodelphax striatellus.</title>
        <authorList>
            <person name="Zhu J."/>
            <person name="Jiang F."/>
            <person name="Wang X."/>
            <person name="Yang P."/>
            <person name="Bao Y."/>
            <person name="Zhao W."/>
            <person name="Wang W."/>
            <person name="Lu H."/>
            <person name="Wang Q."/>
            <person name="Cui N."/>
            <person name="Li J."/>
            <person name="Chen X."/>
            <person name="Luo L."/>
            <person name="Yu J."/>
            <person name="Kang L."/>
            <person name="Cui F."/>
        </authorList>
    </citation>
    <scope>NUCLEOTIDE SEQUENCE [LARGE SCALE GENOMIC DNA]</scope>
    <source>
        <strain evidence="1">Lst14</strain>
    </source>
</reference>